<keyword evidence="1" id="KW-1133">Transmembrane helix</keyword>
<keyword evidence="1" id="KW-0812">Transmembrane</keyword>
<feature type="transmembrane region" description="Helical" evidence="1">
    <location>
        <begin position="296"/>
        <end position="314"/>
    </location>
</feature>
<name>F4B5T9_ACIHW</name>
<dbReference type="GeneID" id="71811277"/>
<feature type="transmembrane region" description="Helical" evidence="1">
    <location>
        <begin position="99"/>
        <end position="114"/>
    </location>
</feature>
<dbReference type="EMBL" id="CP002535">
    <property type="protein sequence ID" value="AEE93304.1"/>
    <property type="molecule type" value="Genomic_DNA"/>
</dbReference>
<feature type="transmembrane region" description="Helical" evidence="1">
    <location>
        <begin position="20"/>
        <end position="36"/>
    </location>
</feature>
<proteinExistence type="predicted"/>
<feature type="transmembrane region" description="Helical" evidence="1">
    <location>
        <begin position="42"/>
        <end position="64"/>
    </location>
</feature>
<dbReference type="RefSeq" id="WP_013775220.1">
    <property type="nucleotide sequence ID" value="NC_015518.1"/>
</dbReference>
<organism evidence="2 3">
    <name type="scientific">Acidianus hospitalis (strain W1)</name>
    <dbReference type="NCBI Taxonomy" id="933801"/>
    <lineage>
        <taxon>Archaea</taxon>
        <taxon>Thermoproteota</taxon>
        <taxon>Thermoprotei</taxon>
        <taxon>Sulfolobales</taxon>
        <taxon>Sulfolobaceae</taxon>
        <taxon>Acidianus</taxon>
    </lineage>
</organism>
<dbReference type="SUPFAM" id="SSF103473">
    <property type="entry name" value="MFS general substrate transporter"/>
    <property type="match status" value="1"/>
</dbReference>
<dbReference type="AlphaFoldDB" id="F4B5T9"/>
<reference evidence="2 3" key="1">
    <citation type="journal article" date="2011" name="Extremophiles">
        <title>Genomic analysis of Acidianus hospitalis W1 a host for studying crenarchaeal virus and plasmid life cycles.</title>
        <authorList>
            <person name="You X.Y."/>
            <person name="Liu C."/>
            <person name="Wang S.Y."/>
            <person name="Jiang C.Y."/>
            <person name="Shah S.A."/>
            <person name="Prangishvili D."/>
            <person name="She Q."/>
            <person name="Liu S.J."/>
            <person name="Garrett R.A."/>
        </authorList>
    </citation>
    <scope>NUCLEOTIDE SEQUENCE [LARGE SCALE GENOMIC DNA]</scope>
    <source>
        <strain evidence="2 3">W1</strain>
    </source>
</reference>
<evidence type="ECO:0000313" key="2">
    <source>
        <dbReference type="EMBL" id="AEE93304.1"/>
    </source>
</evidence>
<dbReference type="HOGENOM" id="CLU_705182_0_0_2"/>
<evidence type="ECO:0000313" key="3">
    <source>
        <dbReference type="Proteomes" id="UP000008458"/>
    </source>
</evidence>
<feature type="transmembrane region" description="Helical" evidence="1">
    <location>
        <begin position="271"/>
        <end position="290"/>
    </location>
</feature>
<dbReference type="InterPro" id="IPR036259">
    <property type="entry name" value="MFS_trans_sf"/>
</dbReference>
<feature type="transmembrane region" description="Helical" evidence="1">
    <location>
        <begin position="76"/>
        <end position="93"/>
    </location>
</feature>
<dbReference type="STRING" id="933801.Ahos_0416"/>
<dbReference type="KEGG" id="aho:Ahos_0416"/>
<evidence type="ECO:0008006" key="4">
    <source>
        <dbReference type="Google" id="ProtNLM"/>
    </source>
</evidence>
<keyword evidence="1" id="KW-0472">Membrane</keyword>
<reference key="2">
    <citation type="journal article" date="2011" name="Extremophiles">
        <title>Genomic analyses of Acidianus hospitalis W1 a host for studying crenarchaeal virus and plasmid life cycles.</title>
        <authorList>
            <person name="You X.Y."/>
            <person name="Liu C."/>
            <person name="Wang S.Y."/>
            <person name="Jiang C.Y."/>
            <person name="Shah S.A."/>
            <person name="Prangishvili D."/>
            <person name="Liu S.J."/>
            <person name="Garrett R.A."/>
        </authorList>
    </citation>
    <scope>NUCLEOTIDE SEQUENCE</scope>
    <source>
        <strain>W1</strain>
    </source>
</reference>
<keyword evidence="3" id="KW-1185">Reference proteome</keyword>
<dbReference type="Proteomes" id="UP000008458">
    <property type="component" value="Chromosome"/>
</dbReference>
<protein>
    <recommendedName>
        <fullName evidence="4">MFS transporter</fullName>
    </recommendedName>
</protein>
<accession>F4B5T9</accession>
<feature type="transmembrane region" description="Helical" evidence="1">
    <location>
        <begin position="164"/>
        <end position="184"/>
    </location>
</feature>
<feature type="transmembrane region" description="Helical" evidence="1">
    <location>
        <begin position="216"/>
        <end position="236"/>
    </location>
</feature>
<gene>
    <name evidence="2" type="ordered locus">Ahos_0416</name>
</gene>
<sequence length="389" mass="44387">MGFNIFKNRDVKIYLIQHSIQPYSALSFILPAYVFLFSKNIILVGVLLSIAYLLGHLTIISGFLTDYVVNTRLYDFILSVLSGLIFLVSSLVYSNSVNFIFLLYAVLGVVYTLKGTNHRKVLRNVVNSYKDYRNIWVLTHSIRAFTSIILLYISLFIVGLKYTLLILGLYMLFVHTPLIFLINYPRGTGNAKLIFNMSFSLLKGKKCAQFYVIDNFFSNFFSGILPVFIGAFSLSFSFLTNYIIYYVAFILYDTIYLIILNKDLKGVNGRYSVLFLRGLVPSFILFSIVILSPSLYIIPIVLFSVVLTFYNVFVTQAIQFNIPKEIYATFIGLNVAFGSLFYTLGNLILPYMEITLGLKGVMVLVSIVLAIYSLIISYRFKDLFKTIKK</sequence>
<dbReference type="eggNOG" id="arCOG09934">
    <property type="taxonomic scope" value="Archaea"/>
</dbReference>
<feature type="transmembrane region" description="Helical" evidence="1">
    <location>
        <begin position="326"/>
        <end position="349"/>
    </location>
</feature>
<feature type="transmembrane region" description="Helical" evidence="1">
    <location>
        <begin position="361"/>
        <end position="380"/>
    </location>
</feature>
<feature type="transmembrane region" description="Helical" evidence="1">
    <location>
        <begin position="242"/>
        <end position="259"/>
    </location>
</feature>
<evidence type="ECO:0000256" key="1">
    <source>
        <dbReference type="SAM" id="Phobius"/>
    </source>
</evidence>
<feature type="transmembrane region" description="Helical" evidence="1">
    <location>
        <begin position="135"/>
        <end position="158"/>
    </location>
</feature>